<dbReference type="GO" id="GO:0005975">
    <property type="term" value="P:carbohydrate metabolic process"/>
    <property type="evidence" value="ECO:0007669"/>
    <property type="project" value="InterPro"/>
</dbReference>
<dbReference type="Proteomes" id="UP000002215">
    <property type="component" value="Chromosome"/>
</dbReference>
<dbReference type="SUPFAM" id="SSF88713">
    <property type="entry name" value="Glycoside hydrolase/deacetylase"/>
    <property type="match status" value="1"/>
</dbReference>
<organism evidence="1 2">
    <name type="scientific">Chitinophaga pinensis (strain ATCC 43595 / DSM 2588 / LMG 13176 / NBRC 15968 / NCIMB 11800 / UQM 2034)</name>
    <dbReference type="NCBI Taxonomy" id="485918"/>
    <lineage>
        <taxon>Bacteria</taxon>
        <taxon>Pseudomonadati</taxon>
        <taxon>Bacteroidota</taxon>
        <taxon>Chitinophagia</taxon>
        <taxon>Chitinophagales</taxon>
        <taxon>Chitinophagaceae</taxon>
        <taxon>Chitinophaga</taxon>
    </lineage>
</organism>
<evidence type="ECO:0000313" key="2">
    <source>
        <dbReference type="Proteomes" id="UP000002215"/>
    </source>
</evidence>
<dbReference type="KEGG" id="cpi:Cpin_5658"/>
<dbReference type="InterPro" id="IPR011330">
    <property type="entry name" value="Glyco_hydro/deAcase_b/a-brl"/>
</dbReference>
<sequence>MVSEYPEYAEIVQHGYKHVSYHRTGQQKKFEFGFSRSLAEEYNDILSGNLILRKYFGDYLTMAFTAPWEAQSQTTLQALKLVGINILLASPMSLSLLGYSPEVRTILFDIDTSRKIDGFRLQRPPQDIINDINKSTKDLIGIVLHAKELESVDLFYDLASRLKQLEKNGFSFALIKNLFY</sequence>
<evidence type="ECO:0000313" key="1">
    <source>
        <dbReference type="EMBL" id="ACU63082.1"/>
    </source>
</evidence>
<accession>A0A979GSH2</accession>
<dbReference type="Gene3D" id="3.20.20.370">
    <property type="entry name" value="Glycoside hydrolase/deacetylase"/>
    <property type="match status" value="1"/>
</dbReference>
<reference evidence="1 2" key="2">
    <citation type="journal article" date="2010" name="Stand. Genomic Sci.">
        <title>Complete genome sequence of Chitinophaga pinensis type strain (UQM 2034).</title>
        <authorList>
            <person name="Glavina Del Rio T."/>
            <person name="Abt B."/>
            <person name="Spring S."/>
            <person name="Lapidus A."/>
            <person name="Nolan M."/>
            <person name="Tice H."/>
            <person name="Copeland A."/>
            <person name="Cheng J.F."/>
            <person name="Chen F."/>
            <person name="Bruce D."/>
            <person name="Goodwin L."/>
            <person name="Pitluck S."/>
            <person name="Ivanova N."/>
            <person name="Mavromatis K."/>
            <person name="Mikhailova N."/>
            <person name="Pati A."/>
            <person name="Chen A."/>
            <person name="Palaniappan K."/>
            <person name="Land M."/>
            <person name="Hauser L."/>
            <person name="Chang Y.J."/>
            <person name="Jeffries C.D."/>
            <person name="Chain P."/>
            <person name="Saunders E."/>
            <person name="Detter J.C."/>
            <person name="Brettin T."/>
            <person name="Rohde M."/>
            <person name="Goker M."/>
            <person name="Bristow J."/>
            <person name="Eisen J.A."/>
            <person name="Markowitz V."/>
            <person name="Hugenholtz P."/>
            <person name="Kyrpides N.C."/>
            <person name="Klenk H.P."/>
            <person name="Lucas S."/>
        </authorList>
    </citation>
    <scope>NUCLEOTIDE SEQUENCE [LARGE SCALE GENOMIC DNA]</scope>
    <source>
        <strain evidence="2">ATCC 43595 / DSM 2588 / LMG 13176 / NBRC 15968 / NCIMB 11800 / UQM 2034</strain>
    </source>
</reference>
<evidence type="ECO:0008006" key="3">
    <source>
        <dbReference type="Google" id="ProtNLM"/>
    </source>
</evidence>
<protein>
    <recommendedName>
        <fullName evidence="3">Polysaccharide deacetylase</fullName>
    </recommendedName>
</protein>
<gene>
    <name evidence="1" type="ordered locus">Cpin_5658</name>
</gene>
<dbReference type="EMBL" id="CP001699">
    <property type="protein sequence ID" value="ACU63082.1"/>
    <property type="molecule type" value="Genomic_DNA"/>
</dbReference>
<dbReference type="AlphaFoldDB" id="A0A979GSH2"/>
<reference evidence="2" key="1">
    <citation type="submission" date="2009-08" db="EMBL/GenBank/DDBJ databases">
        <title>The complete genome of Chitinophaga pinensis DSM 2588.</title>
        <authorList>
            <consortium name="US DOE Joint Genome Institute (JGI-PGF)"/>
            <person name="Lucas S."/>
            <person name="Copeland A."/>
            <person name="Lapidus A."/>
            <person name="Glavina del Rio T."/>
            <person name="Dalin E."/>
            <person name="Tice H."/>
            <person name="Bruce D."/>
            <person name="Goodwin L."/>
            <person name="Pitluck S."/>
            <person name="Kyrpides N."/>
            <person name="Mavromatis K."/>
            <person name="Ivanova N."/>
            <person name="Mikhailova N."/>
            <person name="Sims D."/>
            <person name="Meinche L."/>
            <person name="Brettin T."/>
            <person name="Detter J.C."/>
            <person name="Han C."/>
            <person name="Larimer F."/>
            <person name="Land M."/>
            <person name="Hauser L."/>
            <person name="Markowitz V."/>
            <person name="Cheng J.-F."/>
            <person name="Hugenholtz P."/>
            <person name="Woyke T."/>
            <person name="Wu D."/>
            <person name="Spring S."/>
            <person name="Klenk H.-P."/>
            <person name="Eisen J.A."/>
        </authorList>
    </citation>
    <scope>NUCLEOTIDE SEQUENCE [LARGE SCALE GENOMIC DNA]</scope>
    <source>
        <strain evidence="2">ATCC 43595 / DSM 2588 / LMG 13176 / NBRC 15968 / NCIMB 11800 / UQM 2034</strain>
    </source>
</reference>
<proteinExistence type="predicted"/>
<name>A0A979GSH2_CHIPD</name>